<dbReference type="PIRSF" id="PIRSF000398">
    <property type="entry name" value="M_m6A_EcoRV"/>
    <property type="match status" value="1"/>
</dbReference>
<dbReference type="Proteomes" id="UP000515847">
    <property type="component" value="Chromosome"/>
</dbReference>
<dbReference type="PANTHER" id="PTHR30481:SF4">
    <property type="entry name" value="SITE-SPECIFIC DNA-METHYLTRANSFERASE (ADENINE-SPECIFIC)"/>
    <property type="match status" value="1"/>
</dbReference>
<dbReference type="RefSeq" id="WP_187142879.1">
    <property type="nucleotide sequence ID" value="NZ_CP045798.1"/>
</dbReference>
<dbReference type="EMBL" id="CP045798">
    <property type="protein sequence ID" value="QNB48276.1"/>
    <property type="molecule type" value="Genomic_DNA"/>
</dbReference>
<organism evidence="4 5">
    <name type="scientific">Thermanaerosceptrum fracticalcis</name>
    <dbReference type="NCBI Taxonomy" id="1712410"/>
    <lineage>
        <taxon>Bacteria</taxon>
        <taxon>Bacillati</taxon>
        <taxon>Bacillota</taxon>
        <taxon>Clostridia</taxon>
        <taxon>Eubacteriales</taxon>
        <taxon>Peptococcaceae</taxon>
        <taxon>Thermanaerosceptrum</taxon>
    </lineage>
</organism>
<evidence type="ECO:0000313" key="4">
    <source>
        <dbReference type="EMBL" id="QNB48276.1"/>
    </source>
</evidence>
<dbReference type="InterPro" id="IPR029063">
    <property type="entry name" value="SAM-dependent_MTases_sf"/>
</dbReference>
<evidence type="ECO:0000256" key="1">
    <source>
        <dbReference type="ARBA" id="ARBA00022603"/>
    </source>
</evidence>
<dbReference type="SUPFAM" id="SSF53335">
    <property type="entry name" value="S-adenosyl-L-methionine-dependent methyltransferases"/>
    <property type="match status" value="1"/>
</dbReference>
<evidence type="ECO:0000256" key="3">
    <source>
        <dbReference type="ARBA" id="ARBA00022691"/>
    </source>
</evidence>
<keyword evidence="5" id="KW-1185">Reference proteome</keyword>
<evidence type="ECO:0000313" key="5">
    <source>
        <dbReference type="Proteomes" id="UP000515847"/>
    </source>
</evidence>
<dbReference type="REBASE" id="441965">
    <property type="entry name" value="M.TfrDRI13ORF3025P"/>
</dbReference>
<dbReference type="GO" id="GO:1904047">
    <property type="term" value="F:S-adenosyl-L-methionine binding"/>
    <property type="evidence" value="ECO:0007669"/>
    <property type="project" value="TreeGrafter"/>
</dbReference>
<protein>
    <submittedName>
        <fullName evidence="4">DNA adenine methylase</fullName>
    </submittedName>
</protein>
<dbReference type="InterPro" id="IPR012327">
    <property type="entry name" value="MeTrfase_D12"/>
</dbReference>
<dbReference type="PANTHER" id="PTHR30481">
    <property type="entry name" value="DNA ADENINE METHYLASE"/>
    <property type="match status" value="1"/>
</dbReference>
<dbReference type="GO" id="GO:0006298">
    <property type="term" value="P:mismatch repair"/>
    <property type="evidence" value="ECO:0007669"/>
    <property type="project" value="TreeGrafter"/>
</dbReference>
<reference evidence="4 5" key="1">
    <citation type="journal article" date="2019" name="Front. Microbiol.">
        <title>Thermoanaerosceptrum fracticalcis gen. nov. sp. nov., a Novel Fumarate-Fermenting Microorganism From a Deep Fractured Carbonate Aquifer of the US Great Basin.</title>
        <authorList>
            <person name="Hamilton-Brehm S.D."/>
            <person name="Stewart L.E."/>
            <person name="Zavarin M."/>
            <person name="Caldwell M."/>
            <person name="Lawson P.A."/>
            <person name="Onstott T.C."/>
            <person name="Grzymski J."/>
            <person name="Neveux I."/>
            <person name="Lollar B.S."/>
            <person name="Russell C.E."/>
            <person name="Moser D.P."/>
        </authorList>
    </citation>
    <scope>NUCLEOTIDE SEQUENCE [LARGE SCALE GENOMIC DNA]</scope>
    <source>
        <strain evidence="4 5">DRI-13</strain>
    </source>
</reference>
<dbReference type="AlphaFoldDB" id="A0A7G6E872"/>
<keyword evidence="2" id="KW-0808">Transferase</keyword>
<gene>
    <name evidence="4" type="ORF">BR63_03025</name>
</gene>
<accession>A0A7G6E872</accession>
<dbReference type="GO" id="GO:0043565">
    <property type="term" value="F:sequence-specific DNA binding"/>
    <property type="evidence" value="ECO:0007669"/>
    <property type="project" value="TreeGrafter"/>
</dbReference>
<dbReference type="GO" id="GO:0009007">
    <property type="term" value="F:site-specific DNA-methyltransferase (adenine-specific) activity"/>
    <property type="evidence" value="ECO:0007669"/>
    <property type="project" value="UniProtKB-EC"/>
</dbReference>
<sequence>MRYPGAKWRLARWIIEQMPSHKVYLEPYFGSGAVLFNKEPQGVEIINDIDGDVVNLFRVMREKPRELAMLVELTPWARDEYENSYFKTGDSLEDARRFLVRCWQAYATRTKYKTGWRHTSYGKSSYMPDLWASIPERIIQVARRLKTVQIENMDAVDLIEKHNHQSVLIYADPPYTLDTRNKLLYAHDMDLKGHEKLLDVLLRHKGPVMLSSYENELYNQKLVGWFKKKITTVAEKGQKKEEVIWTNFSYTRQTIFNF</sequence>
<dbReference type="GO" id="GO:0009307">
    <property type="term" value="P:DNA restriction-modification system"/>
    <property type="evidence" value="ECO:0007669"/>
    <property type="project" value="InterPro"/>
</dbReference>
<dbReference type="PRINTS" id="PR00505">
    <property type="entry name" value="D12N6MTFRASE"/>
</dbReference>
<dbReference type="GO" id="GO:0032259">
    <property type="term" value="P:methylation"/>
    <property type="evidence" value="ECO:0007669"/>
    <property type="project" value="UniProtKB-KW"/>
</dbReference>
<dbReference type="Gene3D" id="3.40.50.150">
    <property type="entry name" value="Vaccinia Virus protein VP39"/>
    <property type="match status" value="2"/>
</dbReference>
<dbReference type="InterPro" id="IPR012263">
    <property type="entry name" value="M_m6A_EcoRV"/>
</dbReference>
<evidence type="ECO:0000256" key="2">
    <source>
        <dbReference type="ARBA" id="ARBA00022679"/>
    </source>
</evidence>
<keyword evidence="3" id="KW-0949">S-adenosyl-L-methionine</keyword>
<proteinExistence type="predicted"/>
<dbReference type="KEGG" id="tfr:BR63_03025"/>
<name>A0A7G6E872_THEFR</name>
<dbReference type="Pfam" id="PF02086">
    <property type="entry name" value="MethyltransfD12"/>
    <property type="match status" value="1"/>
</dbReference>
<keyword evidence="1 4" id="KW-0489">Methyltransferase</keyword>